<reference evidence="1" key="1">
    <citation type="submission" date="2020-02" db="EMBL/GenBank/DDBJ databases">
        <authorList>
            <person name="Meier V. D."/>
        </authorList>
    </citation>
    <scope>NUCLEOTIDE SEQUENCE</scope>
    <source>
        <strain evidence="1">AVDCRST_MAG02</strain>
    </source>
</reference>
<dbReference type="EMBL" id="CADCVH010000055">
    <property type="protein sequence ID" value="CAA9457647.1"/>
    <property type="molecule type" value="Genomic_DNA"/>
</dbReference>
<organism evidence="1">
    <name type="scientific">uncultured Rubrobacteraceae bacterium</name>
    <dbReference type="NCBI Taxonomy" id="349277"/>
    <lineage>
        <taxon>Bacteria</taxon>
        <taxon>Bacillati</taxon>
        <taxon>Actinomycetota</taxon>
        <taxon>Rubrobacteria</taxon>
        <taxon>Rubrobacterales</taxon>
        <taxon>Rubrobacteraceae</taxon>
        <taxon>environmental samples</taxon>
    </lineage>
</organism>
<proteinExistence type="predicted"/>
<name>A0A6J4QYW5_9ACTN</name>
<protein>
    <submittedName>
        <fullName evidence="1">Uncharacterized protein</fullName>
    </submittedName>
</protein>
<sequence length="37" mass="4321">MGLSEAERRLALVWWREVAAHTGDRRRAHHLLVVATR</sequence>
<gene>
    <name evidence="1" type="ORF">AVDCRST_MAG02-1704</name>
</gene>
<evidence type="ECO:0000313" key="1">
    <source>
        <dbReference type="EMBL" id="CAA9457647.1"/>
    </source>
</evidence>
<dbReference type="AlphaFoldDB" id="A0A6J4QYW5"/>
<accession>A0A6J4QYW5</accession>